<feature type="binding site" evidence="17">
    <location>
        <position position="223"/>
    </location>
    <ligand>
        <name>substrate</name>
    </ligand>
</feature>
<protein>
    <recommendedName>
        <fullName evidence="4">alpha-amylase</fullName>
        <ecNumber evidence="4">3.2.1.1</ecNumber>
    </recommendedName>
</protein>
<dbReference type="Gene3D" id="2.60.40.1180">
    <property type="entry name" value="Golgi alpha-mannosidase II"/>
    <property type="match status" value="1"/>
</dbReference>
<evidence type="ECO:0000256" key="11">
    <source>
        <dbReference type="ARBA" id="ARBA00023277"/>
    </source>
</evidence>
<accession>A0A8H3WVT0</accession>
<evidence type="ECO:0000256" key="6">
    <source>
        <dbReference type="ARBA" id="ARBA00022729"/>
    </source>
</evidence>
<dbReference type="GO" id="GO:0004556">
    <property type="term" value="F:alpha-amylase activity"/>
    <property type="evidence" value="ECO:0007669"/>
    <property type="project" value="UniProtKB-EC"/>
</dbReference>
<comment type="similarity">
    <text evidence="3">Belongs to the glycosyl hydrolase 13 family.</text>
</comment>
<gene>
    <name evidence="21" type="ORF">GQ607_000479</name>
</gene>
<evidence type="ECO:0000256" key="9">
    <source>
        <dbReference type="ARBA" id="ARBA00023157"/>
    </source>
</evidence>
<dbReference type="Proteomes" id="UP000434172">
    <property type="component" value="Unassembled WGS sequence"/>
</dbReference>
<evidence type="ECO:0000256" key="15">
    <source>
        <dbReference type="PIRSR" id="PIRSR001024-3"/>
    </source>
</evidence>
<dbReference type="InterPro" id="IPR013780">
    <property type="entry name" value="Glyco_hydro_b"/>
</dbReference>
<name>A0A8H3WVT0_9PEZI</name>
<dbReference type="PIRSF" id="PIRSF001024">
    <property type="entry name" value="Alph-amyl_fung"/>
    <property type="match status" value="1"/>
</dbReference>
<comment type="cofactor">
    <cofactor evidence="2">
        <name>Ca(2+)</name>
        <dbReference type="ChEBI" id="CHEBI:29108"/>
    </cofactor>
</comment>
<feature type="binding site" evidence="17">
    <location>
        <position position="54"/>
    </location>
    <ligand>
        <name>substrate</name>
    </ligand>
</feature>
<keyword evidence="22" id="KW-1185">Reference proteome</keyword>
<feature type="disulfide bond" evidence="16">
    <location>
        <begin position="49"/>
        <end position="57"/>
    </location>
</feature>
<dbReference type="InterPro" id="IPR006047">
    <property type="entry name" value="GH13_cat_dom"/>
</dbReference>
<evidence type="ECO:0000256" key="3">
    <source>
        <dbReference type="ARBA" id="ARBA00008061"/>
    </source>
</evidence>
<evidence type="ECO:0000256" key="1">
    <source>
        <dbReference type="ARBA" id="ARBA00000548"/>
    </source>
</evidence>
<evidence type="ECO:0000256" key="19">
    <source>
        <dbReference type="SAM" id="SignalP"/>
    </source>
</evidence>
<feature type="compositionally biased region" description="Polar residues" evidence="18">
    <location>
        <begin position="517"/>
        <end position="527"/>
    </location>
</feature>
<dbReference type="InterPro" id="IPR015340">
    <property type="entry name" value="A_amylase_C_dom"/>
</dbReference>
<evidence type="ECO:0000256" key="14">
    <source>
        <dbReference type="PIRSR" id="PIRSR001024-2"/>
    </source>
</evidence>
<feature type="region of interest" description="Disordered" evidence="18">
    <location>
        <begin position="494"/>
        <end position="527"/>
    </location>
</feature>
<comment type="caution">
    <text evidence="21">The sequence shown here is derived from an EMBL/GenBank/DDBJ whole genome shotgun (WGS) entry which is preliminary data.</text>
</comment>
<evidence type="ECO:0000259" key="20">
    <source>
        <dbReference type="SMART" id="SM00642"/>
    </source>
</evidence>
<evidence type="ECO:0000256" key="4">
    <source>
        <dbReference type="ARBA" id="ARBA00012595"/>
    </source>
</evidence>
<feature type="binding site" evidence="17">
    <location>
        <position position="363"/>
    </location>
    <ligand>
        <name>substrate</name>
    </ligand>
</feature>
<feature type="binding site" evidence="17">
    <location>
        <position position="253"/>
    </location>
    <ligand>
        <name>substrate</name>
    </ligand>
</feature>
<feature type="binding site" evidence="15">
    <location>
        <position position="194"/>
    </location>
    <ligand>
        <name>Ca(2+)</name>
        <dbReference type="ChEBI" id="CHEBI:29108"/>
        <label>1</label>
    </ligand>
</feature>
<feature type="compositionally biased region" description="Pro residues" evidence="18">
    <location>
        <begin position="501"/>
        <end position="512"/>
    </location>
</feature>
<keyword evidence="10" id="KW-0325">Glycoprotein</keyword>
<dbReference type="OrthoDB" id="204980at2759"/>
<dbReference type="Pfam" id="PF09260">
    <property type="entry name" value="A_amylase_dom_C"/>
    <property type="match status" value="1"/>
</dbReference>
<comment type="catalytic activity">
    <reaction evidence="1">
        <text>Endohydrolysis of (1-&gt;4)-alpha-D-glucosidic linkages in polysaccharides containing three or more (1-&gt;4)-alpha-linked D-glucose units.</text>
        <dbReference type="EC" id="3.2.1.1"/>
    </reaction>
</comment>
<dbReference type="PANTHER" id="PTHR10357">
    <property type="entry name" value="ALPHA-AMYLASE FAMILY MEMBER"/>
    <property type="match status" value="1"/>
</dbReference>
<dbReference type="Gene3D" id="3.20.20.80">
    <property type="entry name" value="Glycosidases"/>
    <property type="match status" value="1"/>
</dbReference>
<proteinExistence type="inferred from homology"/>
<evidence type="ECO:0000256" key="13">
    <source>
        <dbReference type="PIRSR" id="PIRSR001024-1"/>
    </source>
</evidence>
<sequence length="551" mass="60762">MRLLSAPALAAAVATGASALSAAEWRTQTIYQVVTDRFARTDGSTTHPCVDSEQTYCGGTWQGIMQQLDYIQELGATAVWISPFVKNIDGKSADGESYHGYWTKDIWNVNPSFGTPEDLRALSDAVHARGMYLMADVVTNHMAWIGKMNSVDYSTFSPFNNASAYHTPPCWINYDNQTSVERCWQGSDAVPLPDLRTEDGIVRQVFNNWIKRMVSQYGFDGLRLDSAKHVEKSFWSGFETAGGVFSIGEVFHGDPKYVAPYQDYMGGVMNYPAYYWITQAFQSTTGSIWNLRDGIKTLGSTARDLTLYGSFLENHDQARFLHSTADMALLKNALAFTLLMDGIPIIYQGLEQGYKGGETPYNREALWLSGYTTQTEQYQWIKKLIGLRSIMSAQDGGYLFYKALPIYTDSHIIAMRKGFDDAQVVSVYANVGGNSTFGVALGQAETGFRPCKLIMEITKCKPFVIDSSGVLQAHSGTGEPLVFVPAERVMGTGICPGGIGKPPPPPPPPPPSRARRSTNSESPSATATIAFERTDYNLDYIGRFNNMTSSC</sequence>
<dbReference type="SUPFAM" id="SSF51011">
    <property type="entry name" value="Glycosyl hydrolase domain"/>
    <property type="match status" value="1"/>
</dbReference>
<dbReference type="FunFam" id="3.20.20.80:FF:000120">
    <property type="entry name" value="Alpha-amylase A"/>
    <property type="match status" value="1"/>
</dbReference>
<evidence type="ECO:0000256" key="2">
    <source>
        <dbReference type="ARBA" id="ARBA00001913"/>
    </source>
</evidence>
<evidence type="ECO:0000313" key="21">
    <source>
        <dbReference type="EMBL" id="KAF0332463.1"/>
    </source>
</evidence>
<evidence type="ECO:0000256" key="18">
    <source>
        <dbReference type="SAM" id="MobiDB-lite"/>
    </source>
</evidence>
<keyword evidence="12" id="KW-0326">Glycosidase</keyword>
<feature type="disulfide bond" evidence="16">
    <location>
        <begin position="170"/>
        <end position="183"/>
    </location>
</feature>
<dbReference type="EC" id="3.2.1.1" evidence="4"/>
<feature type="domain" description="Glycosyl hydrolase family 13 catalytic" evidence="20">
    <location>
        <begin position="32"/>
        <end position="388"/>
    </location>
</feature>
<keyword evidence="9 16" id="KW-1015">Disulfide bond</keyword>
<feature type="binding site" evidence="15">
    <location>
        <position position="229"/>
    </location>
    <ligand>
        <name>Ca(2+)</name>
        <dbReference type="ChEBI" id="CHEBI:29108"/>
        <label>1</label>
    </ligand>
</feature>
<evidence type="ECO:0000256" key="16">
    <source>
        <dbReference type="PIRSR" id="PIRSR001024-4"/>
    </source>
</evidence>
<keyword evidence="11" id="KW-0119">Carbohydrate metabolism</keyword>
<feature type="signal peptide" evidence="19">
    <location>
        <begin position="1"/>
        <end position="19"/>
    </location>
</feature>
<feature type="disulfide bond" evidence="16">
    <location>
        <begin position="460"/>
        <end position="495"/>
    </location>
</feature>
<dbReference type="InterPro" id="IPR017853">
    <property type="entry name" value="GH"/>
</dbReference>
<dbReference type="EMBL" id="WOWK01000001">
    <property type="protein sequence ID" value="KAF0332463.1"/>
    <property type="molecule type" value="Genomic_DNA"/>
</dbReference>
<feature type="site" description="Transition state stabilizer" evidence="14">
    <location>
        <position position="316"/>
    </location>
</feature>
<feature type="binding site" evidence="15">
    <location>
        <position position="249"/>
    </location>
    <ligand>
        <name>Ca(2+)</name>
        <dbReference type="ChEBI" id="CHEBI:29108"/>
        <label>2</label>
    </ligand>
</feature>
<dbReference type="Pfam" id="PF00128">
    <property type="entry name" value="Alpha-amylase"/>
    <property type="match status" value="1"/>
</dbReference>
<dbReference type="CDD" id="cd11319">
    <property type="entry name" value="AmyAc_euk_AmyA"/>
    <property type="match status" value="1"/>
</dbReference>
<feature type="binding site" evidence="17">
    <location>
        <position position="102"/>
    </location>
    <ligand>
        <name>substrate</name>
    </ligand>
</feature>
<evidence type="ECO:0000256" key="12">
    <source>
        <dbReference type="ARBA" id="ARBA00023295"/>
    </source>
</evidence>
<feature type="binding site" evidence="15">
    <location>
        <position position="140"/>
    </location>
    <ligand>
        <name>Ca(2+)</name>
        <dbReference type="ChEBI" id="CHEBI:29108"/>
        <label>1</label>
    </ligand>
</feature>
<feature type="active site" description="Nucleophile" evidence="13">
    <location>
        <position position="225"/>
    </location>
</feature>
<feature type="active site" description="Proton donor" evidence="13">
    <location>
        <position position="249"/>
    </location>
</feature>
<dbReference type="PANTHER" id="PTHR10357:SF215">
    <property type="entry name" value="ALPHA-AMYLASE 1"/>
    <property type="match status" value="1"/>
</dbReference>
<feature type="binding site" evidence="17">
    <location>
        <position position="141"/>
    </location>
    <ligand>
        <name>substrate</name>
    </ligand>
</feature>
<organism evidence="21 22">
    <name type="scientific">Colletotrichum asianum</name>
    <dbReference type="NCBI Taxonomy" id="702518"/>
    <lineage>
        <taxon>Eukaryota</taxon>
        <taxon>Fungi</taxon>
        <taxon>Dikarya</taxon>
        <taxon>Ascomycota</taxon>
        <taxon>Pezizomycotina</taxon>
        <taxon>Sordariomycetes</taxon>
        <taxon>Hypocreomycetidae</taxon>
        <taxon>Glomerellales</taxon>
        <taxon>Glomerellaceae</taxon>
        <taxon>Colletotrichum</taxon>
        <taxon>Colletotrichum gloeosporioides species complex</taxon>
    </lineage>
</organism>
<keyword evidence="6 19" id="KW-0732">Signal</keyword>
<keyword evidence="8 15" id="KW-0106">Calcium</keyword>
<evidence type="ECO:0000256" key="10">
    <source>
        <dbReference type="ARBA" id="ARBA00023180"/>
    </source>
</evidence>
<dbReference type="InterPro" id="IPR013777">
    <property type="entry name" value="A-amylase-like"/>
</dbReference>
<evidence type="ECO:0000256" key="17">
    <source>
        <dbReference type="PIRSR" id="PIRSR001024-5"/>
    </source>
</evidence>
<feature type="binding site" evidence="15">
    <location>
        <position position="181"/>
    </location>
    <ligand>
        <name>Ca(2+)</name>
        <dbReference type="ChEBI" id="CHEBI:29108"/>
        <label>1</label>
    </ligand>
</feature>
<keyword evidence="5 15" id="KW-0479">Metal-binding</keyword>
<reference evidence="21 22" key="1">
    <citation type="submission" date="2019-12" db="EMBL/GenBank/DDBJ databases">
        <title>A genome sequence resource for the geographically widespread anthracnose pathogen Colletotrichum asianum.</title>
        <authorList>
            <person name="Meng Y."/>
        </authorList>
    </citation>
    <scope>NUCLEOTIDE SEQUENCE [LARGE SCALE GENOMIC DNA]</scope>
    <source>
        <strain evidence="21 22">ICMP 18580</strain>
    </source>
</reference>
<dbReference type="SUPFAM" id="SSF51445">
    <property type="entry name" value="(Trans)glycosidases"/>
    <property type="match status" value="1"/>
</dbReference>
<evidence type="ECO:0000256" key="5">
    <source>
        <dbReference type="ARBA" id="ARBA00022723"/>
    </source>
</evidence>
<feature type="binding site" evidence="15">
    <location>
        <position position="225"/>
    </location>
    <ligand>
        <name>Ca(2+)</name>
        <dbReference type="ChEBI" id="CHEBI:29108"/>
        <label>2</label>
    </ligand>
</feature>
<feature type="binding site" evidence="17">
    <location>
        <position position="316"/>
    </location>
    <ligand>
        <name>substrate</name>
    </ligand>
</feature>
<evidence type="ECO:0000256" key="7">
    <source>
        <dbReference type="ARBA" id="ARBA00022801"/>
    </source>
</evidence>
<keyword evidence="7" id="KW-0378">Hydrolase</keyword>
<feature type="chain" id="PRO_5034003351" description="alpha-amylase" evidence="19">
    <location>
        <begin position="20"/>
        <end position="551"/>
    </location>
</feature>
<dbReference type="GO" id="GO:0005509">
    <property type="term" value="F:calcium ion binding"/>
    <property type="evidence" value="ECO:0007669"/>
    <property type="project" value="InterPro"/>
</dbReference>
<dbReference type="AlphaFoldDB" id="A0A8H3WVT0"/>
<dbReference type="SMART" id="SM00642">
    <property type="entry name" value="Aamy"/>
    <property type="match status" value="1"/>
</dbReference>
<evidence type="ECO:0000313" key="22">
    <source>
        <dbReference type="Proteomes" id="UP000434172"/>
    </source>
</evidence>
<evidence type="ECO:0000256" key="8">
    <source>
        <dbReference type="ARBA" id="ARBA00022837"/>
    </source>
</evidence>
<dbReference type="GO" id="GO:0016052">
    <property type="term" value="P:carbohydrate catabolic process"/>
    <property type="evidence" value="ECO:0007669"/>
    <property type="project" value="InterPro"/>
</dbReference>